<evidence type="ECO:0000256" key="1">
    <source>
        <dbReference type="SAM" id="MobiDB-lite"/>
    </source>
</evidence>
<dbReference type="EMBL" id="VSSQ01066814">
    <property type="protein sequence ID" value="MPN19280.1"/>
    <property type="molecule type" value="Genomic_DNA"/>
</dbReference>
<gene>
    <name evidence="2" type="ORF">SDC9_166647</name>
</gene>
<organism evidence="2">
    <name type="scientific">bioreactor metagenome</name>
    <dbReference type="NCBI Taxonomy" id="1076179"/>
    <lineage>
        <taxon>unclassified sequences</taxon>
        <taxon>metagenomes</taxon>
        <taxon>ecological metagenomes</taxon>
    </lineage>
</organism>
<accession>A0A645G048</accession>
<proteinExistence type="predicted"/>
<dbReference type="AlphaFoldDB" id="A0A645G048"/>
<reference evidence="2" key="1">
    <citation type="submission" date="2019-08" db="EMBL/GenBank/DDBJ databases">
        <authorList>
            <person name="Kucharzyk K."/>
            <person name="Murdoch R.W."/>
            <person name="Higgins S."/>
            <person name="Loffler F."/>
        </authorList>
    </citation>
    <scope>NUCLEOTIDE SEQUENCE</scope>
</reference>
<sequence>MELDTHPLLKKRAGVREHRVRPEGKPRQGIAHPQVEKKEPGGGERCLGHAAAKLRPDGPATTHDGAAQQEADEGAGIGHVGREKVVQRATIDQTGVIAGAIEEAASIEPGFEAGRCGDGCSLGGMRHGQQQVGGVAQTGEGNPIDRIDEHLFGRTAPACFTRHDLKIAQSRPAMQRKIHDVATVCMRTVLSNAVHECRRTAEAGFLLSNFPRLVDTNIQRIVKLGPILDHSKRRRWLNRCRRRCAGCRCRETCSR</sequence>
<name>A0A645G048_9ZZZZ</name>
<feature type="compositionally biased region" description="Basic and acidic residues" evidence="1">
    <location>
        <begin position="14"/>
        <end position="26"/>
    </location>
</feature>
<comment type="caution">
    <text evidence="2">The sequence shown here is derived from an EMBL/GenBank/DDBJ whole genome shotgun (WGS) entry which is preliminary data.</text>
</comment>
<protein>
    <submittedName>
        <fullName evidence="2">Uncharacterized protein</fullName>
    </submittedName>
</protein>
<feature type="region of interest" description="Disordered" evidence="1">
    <location>
        <begin position="1"/>
        <end position="78"/>
    </location>
</feature>
<evidence type="ECO:0000313" key="2">
    <source>
        <dbReference type="EMBL" id="MPN19280.1"/>
    </source>
</evidence>